<evidence type="ECO:0000256" key="3">
    <source>
        <dbReference type="ARBA" id="ARBA00022650"/>
    </source>
</evidence>
<dbReference type="InterPro" id="IPR015947">
    <property type="entry name" value="PUA-like_sf"/>
</dbReference>
<dbReference type="InterPro" id="IPR041739">
    <property type="entry name" value="G5K_ProB"/>
</dbReference>
<keyword evidence="3 8" id="KW-0641">Proline biosynthesis</keyword>
<gene>
    <name evidence="8" type="primary">proB</name>
    <name evidence="10" type="ORF">ERJ70_09780</name>
</gene>
<evidence type="ECO:0000256" key="2">
    <source>
        <dbReference type="ARBA" id="ARBA00022605"/>
    </source>
</evidence>
<dbReference type="InterPro" id="IPR001048">
    <property type="entry name" value="Asp/Glu/Uridylate_kinase"/>
</dbReference>
<dbReference type="RefSeq" id="WP_209368940.1">
    <property type="nucleotide sequence ID" value="NZ_CP046956.1"/>
</dbReference>
<comment type="function">
    <text evidence="8">Catalyzes the transfer of a phosphate group to glutamate to form L-glutamate 5-phosphate.</text>
</comment>
<comment type="catalytic activity">
    <reaction evidence="8">
        <text>L-glutamate + ATP = L-glutamyl 5-phosphate + ADP</text>
        <dbReference type="Rhea" id="RHEA:14877"/>
        <dbReference type="ChEBI" id="CHEBI:29985"/>
        <dbReference type="ChEBI" id="CHEBI:30616"/>
        <dbReference type="ChEBI" id="CHEBI:58274"/>
        <dbReference type="ChEBI" id="CHEBI:456216"/>
        <dbReference type="EC" id="2.7.2.11"/>
    </reaction>
</comment>
<dbReference type="InterPro" id="IPR005715">
    <property type="entry name" value="Glu_5kinase/COase_Synthase"/>
</dbReference>
<dbReference type="NCBIfam" id="TIGR01027">
    <property type="entry name" value="proB"/>
    <property type="match status" value="1"/>
</dbReference>
<comment type="similarity">
    <text evidence="8">Belongs to the glutamate 5-kinase family.</text>
</comment>
<keyword evidence="5 8" id="KW-0547">Nucleotide-binding</keyword>
<keyword evidence="6 8" id="KW-0418">Kinase</keyword>
<dbReference type="PIRSF" id="PIRSF000729">
    <property type="entry name" value="GK"/>
    <property type="match status" value="1"/>
</dbReference>
<dbReference type="HAMAP" id="MF_00456">
    <property type="entry name" value="ProB"/>
    <property type="match status" value="1"/>
</dbReference>
<feature type="binding site" evidence="8">
    <location>
        <position position="48"/>
    </location>
    <ligand>
        <name>substrate</name>
    </ligand>
</feature>
<dbReference type="PROSITE" id="PS50890">
    <property type="entry name" value="PUA"/>
    <property type="match status" value="1"/>
</dbReference>
<dbReference type="SMART" id="SM00359">
    <property type="entry name" value="PUA"/>
    <property type="match status" value="1"/>
</dbReference>
<dbReference type="PANTHER" id="PTHR43654:SF1">
    <property type="entry name" value="ISOPENTENYL PHOSPHATE KINASE"/>
    <property type="match status" value="1"/>
</dbReference>
<comment type="subcellular location">
    <subcellularLocation>
        <location evidence="8">Cytoplasm</location>
    </subcellularLocation>
</comment>
<evidence type="ECO:0000256" key="7">
    <source>
        <dbReference type="ARBA" id="ARBA00022840"/>
    </source>
</evidence>
<sequence length="372" mass="40070">MKKRFIVKVGSSSLAKTNGGLSKKKLIKHVAAISRLARNGHQVILISSGAVAAGFRSLGYETRPETIKGKQAAAAVGQGKLLHAYEEAFDRYDIVTAQLLLTSNVFSDINQYSNVFHTLEELLKRSVIPIINENDSVAVDELTFGDNDMLAALVSGLLNADLLVLFTDMDGIYTADPSCHPDAEKISYISKITESLLEGIDHSSGSKWGTGGINSKLLAAKTALDLGVPVFIGQNTGEEVLEKIVTGEGEGTYIGKEGLVSWRKPKQWIAYHSNISGQITIDKGAEQAIVHGRKSLLPAGVIDISGDFSPGNVIEILNQDRLVIGKGQVNYSFSSLCKIVGMSSTQAMAVTGSKHREVVHRDKMVIEKGDFE</sequence>
<dbReference type="PROSITE" id="PS00902">
    <property type="entry name" value="GLUTAMATE_5_KINASE"/>
    <property type="match status" value="1"/>
</dbReference>
<evidence type="ECO:0000256" key="4">
    <source>
        <dbReference type="ARBA" id="ARBA00022679"/>
    </source>
</evidence>
<dbReference type="InterPro" id="IPR019797">
    <property type="entry name" value="Glutamate_5-kinase_CS"/>
</dbReference>
<dbReference type="InterPro" id="IPR002478">
    <property type="entry name" value="PUA"/>
</dbReference>
<keyword evidence="1 8" id="KW-0963">Cytoplasm</keyword>
<dbReference type="Proteomes" id="UP000665043">
    <property type="component" value="Chromosome"/>
</dbReference>
<keyword evidence="7 8" id="KW-0067">ATP-binding</keyword>
<feature type="domain" description="PUA" evidence="9">
    <location>
        <begin position="277"/>
        <end position="360"/>
    </location>
</feature>
<dbReference type="InterPro" id="IPR036393">
    <property type="entry name" value="AceGlu_kinase-like_sf"/>
</dbReference>
<evidence type="ECO:0000256" key="6">
    <source>
        <dbReference type="ARBA" id="ARBA00022777"/>
    </source>
</evidence>
<dbReference type="GO" id="GO:0004349">
    <property type="term" value="F:glutamate 5-kinase activity"/>
    <property type="evidence" value="ECO:0007669"/>
    <property type="project" value="UniProtKB-EC"/>
</dbReference>
<dbReference type="CDD" id="cd04242">
    <property type="entry name" value="AAK_G5K_ProB"/>
    <property type="match status" value="1"/>
</dbReference>
<evidence type="ECO:0000313" key="11">
    <source>
        <dbReference type="Proteomes" id="UP000665043"/>
    </source>
</evidence>
<evidence type="ECO:0000256" key="8">
    <source>
        <dbReference type="HAMAP-Rule" id="MF_00456"/>
    </source>
</evidence>
<dbReference type="InterPro" id="IPR001057">
    <property type="entry name" value="Glu/AcGlu_kinase"/>
</dbReference>
<dbReference type="SUPFAM" id="SSF88697">
    <property type="entry name" value="PUA domain-like"/>
    <property type="match status" value="1"/>
</dbReference>
<dbReference type="EC" id="2.7.2.11" evidence="8"/>
<accession>A0ABX7VRK3</accession>
<dbReference type="Gene3D" id="3.40.1160.10">
    <property type="entry name" value="Acetylglutamate kinase-like"/>
    <property type="match status" value="1"/>
</dbReference>
<dbReference type="InterPro" id="IPR011529">
    <property type="entry name" value="Glu_5kinase"/>
</dbReference>
<dbReference type="EMBL" id="CP046956">
    <property type="protein sequence ID" value="QTM99562.1"/>
    <property type="molecule type" value="Genomic_DNA"/>
</dbReference>
<protein>
    <recommendedName>
        <fullName evidence="8">Glutamate 5-kinase</fullName>
        <ecNumber evidence="8">2.7.2.11</ecNumber>
    </recommendedName>
    <alternativeName>
        <fullName evidence="8">Gamma-glutamyl kinase</fullName>
        <shortName evidence="8">GK</shortName>
    </alternativeName>
</protein>
<dbReference type="Pfam" id="PF01472">
    <property type="entry name" value="PUA"/>
    <property type="match status" value="1"/>
</dbReference>
<organism evidence="10 11">
    <name type="scientific">Sediminibacillus dalangtanensis</name>
    <dbReference type="NCBI Taxonomy" id="2729421"/>
    <lineage>
        <taxon>Bacteria</taxon>
        <taxon>Bacillati</taxon>
        <taxon>Bacillota</taxon>
        <taxon>Bacilli</taxon>
        <taxon>Bacillales</taxon>
        <taxon>Bacillaceae</taxon>
        <taxon>Sediminibacillus</taxon>
    </lineage>
</organism>
<name>A0ABX7VRK3_9BACI</name>
<feature type="binding site" evidence="8">
    <location>
        <position position="135"/>
    </location>
    <ligand>
        <name>substrate</name>
    </ligand>
</feature>
<evidence type="ECO:0000259" key="9">
    <source>
        <dbReference type="SMART" id="SM00359"/>
    </source>
</evidence>
<dbReference type="Pfam" id="PF00696">
    <property type="entry name" value="AA_kinase"/>
    <property type="match status" value="1"/>
</dbReference>
<feature type="binding site" evidence="8">
    <location>
        <position position="8"/>
    </location>
    <ligand>
        <name>ATP</name>
        <dbReference type="ChEBI" id="CHEBI:30616"/>
    </ligand>
</feature>
<keyword evidence="11" id="KW-1185">Reference proteome</keyword>
<evidence type="ECO:0000256" key="5">
    <source>
        <dbReference type="ARBA" id="ARBA00022741"/>
    </source>
</evidence>
<keyword evidence="4 8" id="KW-0808">Transferase</keyword>
<dbReference type="PRINTS" id="PR00474">
    <property type="entry name" value="GLU5KINASE"/>
</dbReference>
<dbReference type="CDD" id="cd21157">
    <property type="entry name" value="PUA_G5K"/>
    <property type="match status" value="1"/>
</dbReference>
<dbReference type="InterPro" id="IPR036974">
    <property type="entry name" value="PUA_sf"/>
</dbReference>
<evidence type="ECO:0000256" key="1">
    <source>
        <dbReference type="ARBA" id="ARBA00022490"/>
    </source>
</evidence>
<dbReference type="PANTHER" id="PTHR43654">
    <property type="entry name" value="GLUTAMATE 5-KINASE"/>
    <property type="match status" value="1"/>
</dbReference>
<dbReference type="SUPFAM" id="SSF53633">
    <property type="entry name" value="Carbamate kinase-like"/>
    <property type="match status" value="1"/>
</dbReference>
<evidence type="ECO:0000313" key="10">
    <source>
        <dbReference type="EMBL" id="QTM99562.1"/>
    </source>
</evidence>
<feature type="binding site" evidence="8">
    <location>
        <position position="147"/>
    </location>
    <ligand>
        <name>substrate</name>
    </ligand>
</feature>
<comment type="pathway">
    <text evidence="8">Amino-acid biosynthesis; L-proline biosynthesis; L-glutamate 5-semialdehyde from L-glutamate: step 1/2.</text>
</comment>
<keyword evidence="2 8" id="KW-0028">Amino-acid biosynthesis</keyword>
<feature type="binding site" evidence="8">
    <location>
        <begin position="167"/>
        <end position="168"/>
    </location>
    <ligand>
        <name>ATP</name>
        <dbReference type="ChEBI" id="CHEBI:30616"/>
    </ligand>
</feature>
<dbReference type="Gene3D" id="2.30.130.10">
    <property type="entry name" value="PUA domain"/>
    <property type="match status" value="1"/>
</dbReference>
<proteinExistence type="inferred from homology"/>
<reference evidence="10 11" key="1">
    <citation type="submission" date="2019-12" db="EMBL/GenBank/DDBJ databases">
        <title>The whole genome sequencing of a strain isolated from a Mars analog, Dalangtan Playa.</title>
        <authorList>
            <person name="Huang T."/>
        </authorList>
    </citation>
    <scope>NUCLEOTIDE SEQUENCE [LARGE SCALE GENOMIC DNA]</scope>
    <source>
        <strain evidence="10 11">DP4-553-S</strain>
    </source>
</reference>
<feature type="binding site" evidence="8">
    <location>
        <begin position="210"/>
        <end position="216"/>
    </location>
    <ligand>
        <name>ATP</name>
        <dbReference type="ChEBI" id="CHEBI:30616"/>
    </ligand>
</feature>